<dbReference type="Proteomes" id="UP001189429">
    <property type="component" value="Unassembled WGS sequence"/>
</dbReference>
<reference evidence="1" key="1">
    <citation type="submission" date="2023-10" db="EMBL/GenBank/DDBJ databases">
        <authorList>
            <person name="Chen Y."/>
            <person name="Shah S."/>
            <person name="Dougan E. K."/>
            <person name="Thang M."/>
            <person name="Chan C."/>
        </authorList>
    </citation>
    <scope>NUCLEOTIDE SEQUENCE [LARGE SCALE GENOMIC DNA]</scope>
</reference>
<evidence type="ECO:0000313" key="1">
    <source>
        <dbReference type="EMBL" id="CAK0832728.1"/>
    </source>
</evidence>
<name>A0ABN9SLR4_9DINO</name>
<gene>
    <name evidence="1" type="ORF">PCOR1329_LOCUS30667</name>
</gene>
<keyword evidence="2" id="KW-1185">Reference proteome</keyword>
<sequence>MASYDDALGRQLDVNLRNLLEECRVQPEIAQWLVGAFSDLADSKEQIVKVLHMAGATIDVNDPVKCQPVKTAFRRALAITKAEDDARARGEDIDREATLGSEDRKRLDKNTAQHYNFHWPQTMLVDDATMGRLIKMFTKKTRYVPRLGEIRNLMEK</sequence>
<accession>A0ABN9SLR4</accession>
<dbReference type="EMBL" id="CAUYUJ010011862">
    <property type="protein sequence ID" value="CAK0832728.1"/>
    <property type="molecule type" value="Genomic_DNA"/>
</dbReference>
<comment type="caution">
    <text evidence="1">The sequence shown here is derived from an EMBL/GenBank/DDBJ whole genome shotgun (WGS) entry which is preliminary data.</text>
</comment>
<protein>
    <submittedName>
        <fullName evidence="1">Uncharacterized protein</fullName>
    </submittedName>
</protein>
<feature type="non-terminal residue" evidence="1">
    <location>
        <position position="156"/>
    </location>
</feature>
<proteinExistence type="predicted"/>
<organism evidence="1 2">
    <name type="scientific">Prorocentrum cordatum</name>
    <dbReference type="NCBI Taxonomy" id="2364126"/>
    <lineage>
        <taxon>Eukaryota</taxon>
        <taxon>Sar</taxon>
        <taxon>Alveolata</taxon>
        <taxon>Dinophyceae</taxon>
        <taxon>Prorocentrales</taxon>
        <taxon>Prorocentraceae</taxon>
        <taxon>Prorocentrum</taxon>
    </lineage>
</organism>
<evidence type="ECO:0000313" key="2">
    <source>
        <dbReference type="Proteomes" id="UP001189429"/>
    </source>
</evidence>